<keyword evidence="3" id="KW-1185">Reference proteome</keyword>
<name>A0A1H5U335_9FIRM</name>
<keyword evidence="1" id="KW-1133">Transmembrane helix</keyword>
<accession>A0A1H5U335</accession>
<evidence type="ECO:0000313" key="2">
    <source>
        <dbReference type="EMBL" id="SEF69420.1"/>
    </source>
</evidence>
<dbReference type="EMBL" id="FNUL01000006">
    <property type="protein sequence ID" value="SEF69420.1"/>
    <property type="molecule type" value="Genomic_DNA"/>
</dbReference>
<keyword evidence="1" id="KW-0812">Transmembrane</keyword>
<protein>
    <submittedName>
        <fullName evidence="2">Uncharacterized protein</fullName>
    </submittedName>
</protein>
<organism evidence="2 3">
    <name type="scientific">Lachnospira multipara</name>
    <dbReference type="NCBI Taxonomy" id="28051"/>
    <lineage>
        <taxon>Bacteria</taxon>
        <taxon>Bacillati</taxon>
        <taxon>Bacillota</taxon>
        <taxon>Clostridia</taxon>
        <taxon>Lachnospirales</taxon>
        <taxon>Lachnospiraceae</taxon>
        <taxon>Lachnospira</taxon>
    </lineage>
</organism>
<feature type="transmembrane region" description="Helical" evidence="1">
    <location>
        <begin position="34"/>
        <end position="51"/>
    </location>
</feature>
<dbReference type="Proteomes" id="UP000236726">
    <property type="component" value="Unassembled WGS sequence"/>
</dbReference>
<keyword evidence="1" id="KW-0472">Membrane</keyword>
<dbReference type="AlphaFoldDB" id="A0A1H5U335"/>
<dbReference type="RefSeq" id="WP_103952635.1">
    <property type="nucleotide sequence ID" value="NZ_FNUL01000006.1"/>
</dbReference>
<reference evidence="2 3" key="1">
    <citation type="submission" date="2016-10" db="EMBL/GenBank/DDBJ databases">
        <authorList>
            <person name="de Groot N.N."/>
        </authorList>
    </citation>
    <scope>NUCLEOTIDE SEQUENCE [LARGE SCALE GENOMIC DNA]</scope>
    <source>
        <strain evidence="2 3">D15d</strain>
    </source>
</reference>
<proteinExistence type="predicted"/>
<gene>
    <name evidence="2" type="ORF">SAMN05216537_10649</name>
</gene>
<evidence type="ECO:0000313" key="3">
    <source>
        <dbReference type="Proteomes" id="UP000236726"/>
    </source>
</evidence>
<sequence>MGLFKILSEDYNYYEDDEKRPTIEERLEAVKKDVIALFIGIAALIAIVFFVNERNINQDRATNGINKVDNVPAVEVVMPAEMDSIGLT</sequence>
<evidence type="ECO:0000256" key="1">
    <source>
        <dbReference type="SAM" id="Phobius"/>
    </source>
</evidence>